<comment type="caution">
    <text evidence="2">The sequence shown here is derived from an EMBL/GenBank/DDBJ whole genome shotgun (WGS) entry which is preliminary data.</text>
</comment>
<keyword evidence="3" id="KW-1185">Reference proteome</keyword>
<feature type="transmembrane region" description="Helical" evidence="1">
    <location>
        <begin position="86"/>
        <end position="105"/>
    </location>
</feature>
<keyword evidence="1" id="KW-1133">Transmembrane helix</keyword>
<name>A0ABU8DYN2_9ACTN</name>
<feature type="transmembrane region" description="Helical" evidence="1">
    <location>
        <begin position="57"/>
        <end position="79"/>
    </location>
</feature>
<feature type="transmembrane region" description="Helical" evidence="1">
    <location>
        <begin position="168"/>
        <end position="187"/>
    </location>
</feature>
<evidence type="ECO:0000256" key="1">
    <source>
        <dbReference type="SAM" id="Phobius"/>
    </source>
</evidence>
<proteinExistence type="predicted"/>
<reference evidence="2 3" key="1">
    <citation type="submission" date="2024-03" db="EMBL/GenBank/DDBJ databases">
        <title>Draft genome sequence of Klenkia sp. LSe6-5.</title>
        <authorList>
            <person name="Duangmal K."/>
            <person name="Chantavorakit T."/>
        </authorList>
    </citation>
    <scope>NUCLEOTIDE SEQUENCE [LARGE SCALE GENOMIC DNA]</scope>
    <source>
        <strain evidence="2 3">LSe6-5</strain>
    </source>
</reference>
<organism evidence="2 3">
    <name type="scientific">Klenkia sesuvii</name>
    <dbReference type="NCBI Taxonomy" id="3103137"/>
    <lineage>
        <taxon>Bacteria</taxon>
        <taxon>Bacillati</taxon>
        <taxon>Actinomycetota</taxon>
        <taxon>Actinomycetes</taxon>
        <taxon>Geodermatophilales</taxon>
        <taxon>Geodermatophilaceae</taxon>
        <taxon>Klenkia</taxon>
    </lineage>
</organism>
<keyword evidence="1" id="KW-0472">Membrane</keyword>
<evidence type="ECO:0000313" key="3">
    <source>
        <dbReference type="Proteomes" id="UP001361570"/>
    </source>
</evidence>
<gene>
    <name evidence="2" type="ORF">TEK04_19615</name>
</gene>
<feature type="transmembrane region" description="Helical" evidence="1">
    <location>
        <begin position="111"/>
        <end position="130"/>
    </location>
</feature>
<dbReference type="RefSeq" id="WP_336406051.1">
    <property type="nucleotide sequence ID" value="NZ_JBAPLU010000029.1"/>
</dbReference>
<keyword evidence="1" id="KW-0812">Transmembrane</keyword>
<feature type="transmembrane region" description="Helical" evidence="1">
    <location>
        <begin position="142"/>
        <end position="162"/>
    </location>
</feature>
<dbReference type="Proteomes" id="UP001361570">
    <property type="component" value="Unassembled WGS sequence"/>
</dbReference>
<evidence type="ECO:0000313" key="2">
    <source>
        <dbReference type="EMBL" id="MEI4273935.1"/>
    </source>
</evidence>
<dbReference type="EMBL" id="JBAPLU010000029">
    <property type="protein sequence ID" value="MEI4273935.1"/>
    <property type="molecule type" value="Genomic_DNA"/>
</dbReference>
<sequence length="227" mass="24051">MRKLQLGDWTIGQVNAALAVVQVLLVLQGGSRGEDYVIPRPPGAPPLSPALSFIEASSSITTLGWVFLAGAGMVMTGLYGGWTRPIIAGHGVLFALYVAFGWGLFNTVPAVQPLPALLWGAVLGAGLFLGLTRWRARNWVRFWSAMVLTGIGGWQCGFALGYDFRSATALLVAGGGHLAIGFGLAVITEKNRDHPWLAAAGRRLRTIARRAGLHALAGAVTARLRGR</sequence>
<accession>A0ABU8DYN2</accession>
<protein>
    <submittedName>
        <fullName evidence="2">Uncharacterized protein</fullName>
    </submittedName>
</protein>